<keyword evidence="3" id="KW-1185">Reference proteome</keyword>
<dbReference type="GO" id="GO:0004672">
    <property type="term" value="F:protein kinase activity"/>
    <property type="evidence" value="ECO:0007669"/>
    <property type="project" value="TreeGrafter"/>
</dbReference>
<evidence type="ECO:0000313" key="2">
    <source>
        <dbReference type="EMBL" id="SMC07568.1"/>
    </source>
</evidence>
<evidence type="ECO:0000313" key="3">
    <source>
        <dbReference type="Proteomes" id="UP000192660"/>
    </source>
</evidence>
<name>A0A1W1WMM3_SULTA</name>
<dbReference type="STRING" id="28034.BFX07_07540"/>
<dbReference type="SUPFAM" id="SSF52540">
    <property type="entry name" value="P-loop containing nucleoside triphosphate hydrolases"/>
    <property type="match status" value="1"/>
</dbReference>
<dbReference type="InterPro" id="IPR027417">
    <property type="entry name" value="P-loop_NTPase"/>
</dbReference>
<proteinExistence type="predicted"/>
<dbReference type="SMART" id="SM00763">
    <property type="entry name" value="AAA_PrkA"/>
    <property type="match status" value="1"/>
</dbReference>
<organism evidence="2 3">
    <name type="scientific">Sulfobacillus thermosulfidooxidans (strain DSM 9293 / VKM B-1269 / AT-1)</name>
    <dbReference type="NCBI Taxonomy" id="929705"/>
    <lineage>
        <taxon>Bacteria</taxon>
        <taxon>Bacillati</taxon>
        <taxon>Bacillota</taxon>
        <taxon>Clostridia</taxon>
        <taxon>Eubacteriales</taxon>
        <taxon>Clostridiales Family XVII. Incertae Sedis</taxon>
        <taxon>Sulfobacillus</taxon>
    </lineage>
</organism>
<dbReference type="Gene3D" id="3.40.50.300">
    <property type="entry name" value="P-loop containing nucleotide triphosphate hydrolases"/>
    <property type="match status" value="1"/>
</dbReference>
<feature type="domain" description="PrkA AAA" evidence="1">
    <location>
        <begin position="22"/>
        <end position="371"/>
    </location>
</feature>
<protein>
    <submittedName>
        <fullName evidence="2">Putative serine protein kinase, PrkA</fullName>
    </submittedName>
</protein>
<dbReference type="InterPro" id="IPR013153">
    <property type="entry name" value="Prk_AAA"/>
</dbReference>
<dbReference type="Pfam" id="PF06798">
    <property type="entry name" value="PrkA"/>
    <property type="match status" value="1"/>
</dbReference>
<gene>
    <name evidence="2" type="ORF">SAMN00768000_3449</name>
</gene>
<dbReference type="OrthoDB" id="9761914at2"/>
<dbReference type="Pfam" id="PF08298">
    <property type="entry name" value="AAA_PrkA"/>
    <property type="match status" value="1"/>
</dbReference>
<accession>A0A1W1WMM3</accession>
<dbReference type="Proteomes" id="UP000192660">
    <property type="component" value="Unassembled WGS sequence"/>
</dbReference>
<dbReference type="RefSeq" id="WP_028962318.1">
    <property type="nucleotide sequence ID" value="NZ_FWWY01000001.1"/>
</dbReference>
<dbReference type="PANTHER" id="PTHR30267:SF2">
    <property type="entry name" value="PROTEIN PRKA"/>
    <property type="match status" value="1"/>
</dbReference>
<reference evidence="3" key="1">
    <citation type="submission" date="2017-04" db="EMBL/GenBank/DDBJ databases">
        <authorList>
            <person name="Varghese N."/>
            <person name="Submissions S."/>
        </authorList>
    </citation>
    <scope>NUCLEOTIDE SEQUENCE [LARGE SCALE GENOMIC DNA]</scope>
    <source>
        <strain evidence="3">DSM 9293</strain>
    </source>
</reference>
<sequence>MLSERGDEPKSNAYFVEPEWSGTFSQYLDIVRAMPTVAETAHHRLWRMVMSRGKTGTDGRKYPFFTDSLFGIEEAVTTLVEDYLRPAARGFEVKKRILLLVGPISGGKSTLVTLLKRGLEAFTSLPEGQLFGIKGCPMHEEPLHLIPAPMRSEWERDLGVKIEGELCPVCQWHLANTYQGRIGQVPVERVILSEYKRIGVGTYAPSDPKSQDIADLTGAVDFQGLAHYGSESDPRAFRFDGELNIANRGLVEFQEMLKLDEKFLYQLLSLSQEGNMKTTRFQLISADEVIIGHTNEHEFRTFMQNPRNEALLSRMFVIPVPYNLNVSEEVRIYQKLLAPYEVPEIHKGPGALQAAAEVAILSRIKELPKPGRDRLSKLLLYQSEDNDHERKMAQDEGRQMGEGMTGLDPRYLINRLSSLFSDPDRECVDALDVLDAIRSGLDNSPFGDRGLRTDVQEWTQTVKTLYDQHIEKLVLQAFAEDWSDELERLYRNYLDHVIRFVEDTQGDEQLLRAIEERLAITETQAPAFREEIYARVKSSRGRSSLGSYHDYPHLRQALEQKLFDDLRDMVKITTQSLNPDPKTLQRIEQAAQNLVAHHGFCPRCATKAIHHVGGLLNR</sequence>
<dbReference type="PANTHER" id="PTHR30267">
    <property type="entry name" value="PROTEIN KINASE PRKA"/>
    <property type="match status" value="1"/>
</dbReference>
<keyword evidence="2" id="KW-0418">Kinase</keyword>
<dbReference type="InterPro" id="IPR010650">
    <property type="entry name" value="PrkA_C"/>
</dbReference>
<dbReference type="EMBL" id="FWWY01000001">
    <property type="protein sequence ID" value="SMC07568.1"/>
    <property type="molecule type" value="Genomic_DNA"/>
</dbReference>
<dbReference type="AlphaFoldDB" id="A0A1W1WMM3"/>
<keyword evidence="2" id="KW-0808">Transferase</keyword>
<evidence type="ECO:0000259" key="1">
    <source>
        <dbReference type="SMART" id="SM00763"/>
    </source>
</evidence>